<evidence type="ECO:0000259" key="1">
    <source>
        <dbReference type="Pfam" id="PF13503"/>
    </source>
</evidence>
<evidence type="ECO:0000313" key="2">
    <source>
        <dbReference type="EMBL" id="RKG31046.1"/>
    </source>
</evidence>
<proteinExistence type="predicted"/>
<sequence>MSYYIHDDIKRIFSTQNDHIAEGFCIYALADAAQDKFFLSQWAHLPQRNLLTEAAGEKAAQISPHLIQLNNEITSLEWIHIQKRVVSTPKMTLIVSPLNFEEMYAHLRQFTNVRFDGGLEMFLAFWDPIILATLLGHQADETLYIQEQVLDKEQKQILLGPIHTWWYWDRLGEIQQIIGLNLQSFQQSYDSQNPLCFSVDQEEKMVEATFPDHLIYYLKLNNYFLVENFTAWDLYQYVISELKQARRFHLQGTRDILNFICLKLGYQEHFEIDQQLQKVLLKVKEKQITMDQAMEMLEDSSPAL</sequence>
<keyword evidence="3" id="KW-1185">Reference proteome</keyword>
<dbReference type="Proteomes" id="UP000282388">
    <property type="component" value="Unassembled WGS sequence"/>
</dbReference>
<evidence type="ECO:0000313" key="3">
    <source>
        <dbReference type="Proteomes" id="UP000282388"/>
    </source>
</evidence>
<reference evidence="2 3" key="1">
    <citation type="submission" date="2018-09" db="EMBL/GenBank/DDBJ databases">
        <title>The draft genome of Acinetobacter spp. strains.</title>
        <authorList>
            <person name="Qin J."/>
            <person name="Feng Y."/>
            <person name="Zong Z."/>
        </authorList>
    </citation>
    <scope>NUCLEOTIDE SEQUENCE [LARGE SCALE GENOMIC DNA]</scope>
    <source>
        <strain evidence="2 3">WCHAc060012</strain>
    </source>
</reference>
<accession>A0A3A8EC06</accession>
<dbReference type="RefSeq" id="WP_120402586.1">
    <property type="nucleotide sequence ID" value="NZ_RAXV01000018.1"/>
</dbReference>
<feature type="domain" description="DUF4123" evidence="1">
    <location>
        <begin position="26"/>
        <end position="138"/>
    </location>
</feature>
<protein>
    <submittedName>
        <fullName evidence="2">DUF4123 domain-containing protein</fullName>
    </submittedName>
</protein>
<dbReference type="AlphaFoldDB" id="A0A3A8EC06"/>
<comment type="caution">
    <text evidence="2">The sequence shown here is derived from an EMBL/GenBank/DDBJ whole genome shotgun (WGS) entry which is preliminary data.</text>
</comment>
<gene>
    <name evidence="2" type="ORF">D7V32_09165</name>
</gene>
<dbReference type="OrthoDB" id="6008265at2"/>
<dbReference type="EMBL" id="RAXV01000018">
    <property type="protein sequence ID" value="RKG31046.1"/>
    <property type="molecule type" value="Genomic_DNA"/>
</dbReference>
<dbReference type="Pfam" id="PF13503">
    <property type="entry name" value="DUF4123"/>
    <property type="match status" value="1"/>
</dbReference>
<dbReference type="InterPro" id="IPR025391">
    <property type="entry name" value="DUF4123"/>
</dbReference>
<name>A0A3A8EC06_9GAMM</name>
<organism evidence="2 3">
    <name type="scientific">Acinetobacter tianfuensis</name>
    <dbReference type="NCBI Taxonomy" id="2419603"/>
    <lineage>
        <taxon>Bacteria</taxon>
        <taxon>Pseudomonadati</taxon>
        <taxon>Pseudomonadota</taxon>
        <taxon>Gammaproteobacteria</taxon>
        <taxon>Moraxellales</taxon>
        <taxon>Moraxellaceae</taxon>
        <taxon>Acinetobacter</taxon>
    </lineage>
</organism>